<dbReference type="PANTHER" id="PTHR33198:SF19">
    <property type="entry name" value="CCHC-TYPE DOMAIN-CONTAINING PROTEIN"/>
    <property type="match status" value="1"/>
</dbReference>
<evidence type="ECO:0000313" key="2">
    <source>
        <dbReference type="EMBL" id="KAH0820871.1"/>
    </source>
</evidence>
<organism evidence="2 3">
    <name type="scientific">Tenebrio molitor</name>
    <name type="common">Yellow mealworm beetle</name>
    <dbReference type="NCBI Taxonomy" id="7067"/>
    <lineage>
        <taxon>Eukaryota</taxon>
        <taxon>Metazoa</taxon>
        <taxon>Ecdysozoa</taxon>
        <taxon>Arthropoda</taxon>
        <taxon>Hexapoda</taxon>
        <taxon>Insecta</taxon>
        <taxon>Pterygota</taxon>
        <taxon>Neoptera</taxon>
        <taxon>Endopterygota</taxon>
        <taxon>Coleoptera</taxon>
        <taxon>Polyphaga</taxon>
        <taxon>Cucujiformia</taxon>
        <taxon>Tenebrionidae</taxon>
        <taxon>Tenebrio</taxon>
    </lineage>
</organism>
<gene>
    <name evidence="2" type="ORF">GEV33_001920</name>
</gene>
<protein>
    <submittedName>
        <fullName evidence="2">Uncharacterized protein</fullName>
    </submittedName>
</protein>
<keyword evidence="3" id="KW-1185">Reference proteome</keyword>
<evidence type="ECO:0000256" key="1">
    <source>
        <dbReference type="SAM" id="MobiDB-lite"/>
    </source>
</evidence>
<accession>A0A8J6HW13</accession>
<dbReference type="Proteomes" id="UP000719412">
    <property type="component" value="Unassembled WGS sequence"/>
</dbReference>
<sequence>MESKGLSPLQINGNTTDNWKRWIQKFDIYATATELISKPENIQCAQLFYHLGEDCIEVYNSFEFKDGEKDKYNILKKKFEDYFVLKKNVTYCRYKVFSSRQGSESIEQFVTDLRRNITDIGQGRRMLHPDGKLQVTTTRDEERRNAQPSKFGDGQPPPEPDNETIHLVTRTSTRDSVGDRRAGGCAESRELRITCVAFGIRNHPRERIAERHGAYRPALPAFGAVEEPEIYRTATVTVYRGVVRANYRTVPRRSTGKSSFDLSWSKPFQRKGSPSDHASFIRAILRQDHRFEGGRSPHRYFEPSQDQLSSSHTVTPPFREQYRTTKRRSSRTLSEER</sequence>
<dbReference type="AlphaFoldDB" id="A0A8J6HW13"/>
<feature type="region of interest" description="Disordered" evidence="1">
    <location>
        <begin position="124"/>
        <end position="164"/>
    </location>
</feature>
<reference evidence="2" key="1">
    <citation type="journal article" date="2020" name="J Insects Food Feed">
        <title>The yellow mealworm (Tenebrio molitor) genome: a resource for the emerging insects as food and feed industry.</title>
        <authorList>
            <person name="Eriksson T."/>
            <person name="Andere A."/>
            <person name="Kelstrup H."/>
            <person name="Emery V."/>
            <person name="Picard C."/>
        </authorList>
    </citation>
    <scope>NUCLEOTIDE SEQUENCE</scope>
    <source>
        <strain evidence="2">Stoneville</strain>
        <tissue evidence="2">Whole head</tissue>
    </source>
</reference>
<dbReference type="PANTHER" id="PTHR33198">
    <property type="entry name" value="ANK_REP_REGION DOMAIN-CONTAINING PROTEIN-RELATED"/>
    <property type="match status" value="1"/>
</dbReference>
<feature type="region of interest" description="Disordered" evidence="1">
    <location>
        <begin position="293"/>
        <end position="337"/>
    </location>
</feature>
<proteinExistence type="predicted"/>
<comment type="caution">
    <text evidence="2">The sequence shown here is derived from an EMBL/GenBank/DDBJ whole genome shotgun (WGS) entry which is preliminary data.</text>
</comment>
<dbReference type="EMBL" id="JABDTM020010472">
    <property type="protein sequence ID" value="KAH0820871.1"/>
    <property type="molecule type" value="Genomic_DNA"/>
</dbReference>
<feature type="compositionally biased region" description="Polar residues" evidence="1">
    <location>
        <begin position="304"/>
        <end position="314"/>
    </location>
</feature>
<reference evidence="2" key="2">
    <citation type="submission" date="2021-08" db="EMBL/GenBank/DDBJ databases">
        <authorList>
            <person name="Eriksson T."/>
        </authorList>
    </citation>
    <scope>NUCLEOTIDE SEQUENCE</scope>
    <source>
        <strain evidence="2">Stoneville</strain>
        <tissue evidence="2">Whole head</tissue>
    </source>
</reference>
<evidence type="ECO:0000313" key="3">
    <source>
        <dbReference type="Proteomes" id="UP000719412"/>
    </source>
</evidence>
<name>A0A8J6HW13_TENMO</name>